<evidence type="ECO:0000256" key="6">
    <source>
        <dbReference type="ARBA" id="ARBA00022989"/>
    </source>
</evidence>
<dbReference type="InterPro" id="IPR055348">
    <property type="entry name" value="DctQ"/>
</dbReference>
<dbReference type="InterPro" id="IPR007387">
    <property type="entry name" value="TRAP_DctQ"/>
</dbReference>
<dbReference type="HOGENOM" id="CLU_086356_8_3_5"/>
<dbReference type="RefSeq" id="WP_043868057.1">
    <property type="nucleotide sequence ID" value="NZ_CP004393.1"/>
</dbReference>
<name>A0A0B5DX98_9RHOB</name>
<evidence type="ECO:0000256" key="5">
    <source>
        <dbReference type="ARBA" id="ARBA00022692"/>
    </source>
</evidence>
<dbReference type="Pfam" id="PF04290">
    <property type="entry name" value="DctQ"/>
    <property type="match status" value="1"/>
</dbReference>
<comment type="function">
    <text evidence="9">Part of the tripartite ATP-independent periplasmic (TRAP) transport system.</text>
</comment>
<dbReference type="PANTHER" id="PTHR35011">
    <property type="entry name" value="2,3-DIKETO-L-GULONATE TRAP TRANSPORTER SMALL PERMEASE PROTEIN YIAM"/>
    <property type="match status" value="1"/>
</dbReference>
<dbReference type="GO" id="GO:0015740">
    <property type="term" value="P:C4-dicarboxylate transport"/>
    <property type="evidence" value="ECO:0007669"/>
    <property type="project" value="TreeGrafter"/>
</dbReference>
<dbReference type="AlphaFoldDB" id="A0A0B5DX98"/>
<evidence type="ECO:0000313" key="12">
    <source>
        <dbReference type="Proteomes" id="UP000031521"/>
    </source>
</evidence>
<keyword evidence="2 9" id="KW-0813">Transport</keyword>
<comment type="subunit">
    <text evidence="9">The complex comprises the extracytoplasmic solute receptor protein and the two transmembrane proteins.</text>
</comment>
<keyword evidence="4 9" id="KW-0997">Cell inner membrane</keyword>
<evidence type="ECO:0000256" key="7">
    <source>
        <dbReference type="ARBA" id="ARBA00023136"/>
    </source>
</evidence>
<feature type="transmembrane region" description="Helical" evidence="9">
    <location>
        <begin position="88"/>
        <end position="109"/>
    </location>
</feature>
<dbReference type="EMBL" id="CP004393">
    <property type="protein sequence ID" value="AJE44887.1"/>
    <property type="molecule type" value="Genomic_DNA"/>
</dbReference>
<feature type="domain" description="Tripartite ATP-independent periplasmic transporters DctQ component" evidence="10">
    <location>
        <begin position="26"/>
        <end position="154"/>
    </location>
</feature>
<keyword evidence="7 9" id="KW-0472">Membrane</keyword>
<gene>
    <name evidence="11" type="ORF">P73_0172</name>
</gene>
<reference evidence="11 12" key="1">
    <citation type="journal article" date="2014" name="Int. J. Syst. Evol. Microbiol.">
        <title>Celeribacter indicus sp. nov., a polycyclic aromatic hydrocarbon-degrading bacterium from deep-sea sediment and reclassification of Huaishuia halophila as Celeribacter halophilus comb. nov.</title>
        <authorList>
            <person name="Lai Q."/>
            <person name="Cao J."/>
            <person name="Yuan J."/>
            <person name="Li F."/>
            <person name="Shao Z."/>
        </authorList>
    </citation>
    <scope>NUCLEOTIDE SEQUENCE [LARGE SCALE GENOMIC DNA]</scope>
    <source>
        <strain evidence="11">P73</strain>
    </source>
</reference>
<dbReference type="PANTHER" id="PTHR35011:SF10">
    <property type="entry name" value="TRAP TRANSPORTER SMALL PERMEASE PROTEIN"/>
    <property type="match status" value="1"/>
</dbReference>
<feature type="transmembrane region" description="Helical" evidence="9">
    <location>
        <begin position="129"/>
        <end position="147"/>
    </location>
</feature>
<evidence type="ECO:0000256" key="4">
    <source>
        <dbReference type="ARBA" id="ARBA00022519"/>
    </source>
</evidence>
<dbReference type="OrthoDB" id="8030921at2"/>
<keyword evidence="5 9" id="KW-0812">Transmembrane</keyword>
<comment type="similarity">
    <text evidence="8 9">Belongs to the TRAP transporter small permease family.</text>
</comment>
<evidence type="ECO:0000256" key="8">
    <source>
        <dbReference type="ARBA" id="ARBA00038436"/>
    </source>
</evidence>
<dbReference type="KEGG" id="cid:P73_0172"/>
<dbReference type="GO" id="GO:0005886">
    <property type="term" value="C:plasma membrane"/>
    <property type="evidence" value="ECO:0007669"/>
    <property type="project" value="UniProtKB-SubCell"/>
</dbReference>
<proteinExistence type="inferred from homology"/>
<sequence>MNTVLRSYDRLIVGLGHLPGILILCMAVGVSVDVLMRNLGYGGLEYTVDAVRYCILFITMSGAAWVLRLGRHVRMDVVVAMLPRRGRVVAEAFVLALSAAVSAVLAWYGVTTVADSYRSGAMLYLSFDIPEWMPLTLVPFGFTLFTLESLRGLWIVLTTGIPSEADHREEI</sequence>
<keyword evidence="12" id="KW-1185">Reference proteome</keyword>
<organism evidence="11 12">
    <name type="scientific">Celeribacter indicus</name>
    <dbReference type="NCBI Taxonomy" id="1208324"/>
    <lineage>
        <taxon>Bacteria</taxon>
        <taxon>Pseudomonadati</taxon>
        <taxon>Pseudomonadota</taxon>
        <taxon>Alphaproteobacteria</taxon>
        <taxon>Rhodobacterales</taxon>
        <taxon>Roseobacteraceae</taxon>
        <taxon>Celeribacter</taxon>
    </lineage>
</organism>
<accession>A0A0B5DX98</accession>
<protein>
    <recommendedName>
        <fullName evidence="9">TRAP transporter small permease protein</fullName>
    </recommendedName>
</protein>
<evidence type="ECO:0000256" key="1">
    <source>
        <dbReference type="ARBA" id="ARBA00004429"/>
    </source>
</evidence>
<keyword evidence="6 9" id="KW-1133">Transmembrane helix</keyword>
<evidence type="ECO:0000256" key="3">
    <source>
        <dbReference type="ARBA" id="ARBA00022475"/>
    </source>
</evidence>
<dbReference type="GO" id="GO:0022857">
    <property type="term" value="F:transmembrane transporter activity"/>
    <property type="evidence" value="ECO:0007669"/>
    <property type="project" value="UniProtKB-UniRule"/>
</dbReference>
<evidence type="ECO:0000256" key="9">
    <source>
        <dbReference type="RuleBase" id="RU369079"/>
    </source>
</evidence>
<evidence type="ECO:0000313" key="11">
    <source>
        <dbReference type="EMBL" id="AJE44887.1"/>
    </source>
</evidence>
<feature type="transmembrane region" description="Helical" evidence="9">
    <location>
        <begin position="12"/>
        <end position="30"/>
    </location>
</feature>
<keyword evidence="3" id="KW-1003">Cell membrane</keyword>
<evidence type="ECO:0000259" key="10">
    <source>
        <dbReference type="Pfam" id="PF04290"/>
    </source>
</evidence>
<feature type="transmembrane region" description="Helical" evidence="9">
    <location>
        <begin position="50"/>
        <end position="67"/>
    </location>
</feature>
<dbReference type="STRING" id="1208324.P73_0172"/>
<evidence type="ECO:0000256" key="2">
    <source>
        <dbReference type="ARBA" id="ARBA00022448"/>
    </source>
</evidence>
<comment type="subcellular location">
    <subcellularLocation>
        <location evidence="1 9">Cell inner membrane</location>
        <topology evidence="1 9">Multi-pass membrane protein</topology>
    </subcellularLocation>
</comment>
<dbReference type="Proteomes" id="UP000031521">
    <property type="component" value="Chromosome"/>
</dbReference>